<name>A0ABV5T9U1_9ACTN</name>
<feature type="transmembrane region" description="Helical" evidence="1">
    <location>
        <begin position="200"/>
        <end position="221"/>
    </location>
</feature>
<feature type="transmembrane region" description="Helical" evidence="1">
    <location>
        <begin position="137"/>
        <end position="155"/>
    </location>
</feature>
<feature type="transmembrane region" description="Helical" evidence="1">
    <location>
        <begin position="16"/>
        <end position="38"/>
    </location>
</feature>
<feature type="transmembrane region" description="Helical" evidence="1">
    <location>
        <begin position="91"/>
        <end position="110"/>
    </location>
</feature>
<accession>A0ABV5T9U1</accession>
<reference evidence="2 3" key="1">
    <citation type="submission" date="2024-09" db="EMBL/GenBank/DDBJ databases">
        <authorList>
            <person name="Sun Q."/>
            <person name="Mori K."/>
        </authorList>
    </citation>
    <scope>NUCLEOTIDE SEQUENCE [LARGE SCALE GENOMIC DNA]</scope>
    <source>
        <strain evidence="2 3">JCM 3028</strain>
    </source>
</reference>
<dbReference type="EMBL" id="JBHMBS010000004">
    <property type="protein sequence ID" value="MFB9675848.1"/>
    <property type="molecule type" value="Genomic_DNA"/>
</dbReference>
<keyword evidence="3" id="KW-1185">Reference proteome</keyword>
<feature type="transmembrane region" description="Helical" evidence="1">
    <location>
        <begin position="167"/>
        <end position="188"/>
    </location>
</feature>
<gene>
    <name evidence="2" type="ORF">ACFFRH_10150</name>
</gene>
<dbReference type="Pfam" id="PF06197">
    <property type="entry name" value="DUF998"/>
    <property type="match status" value="1"/>
</dbReference>
<protein>
    <submittedName>
        <fullName evidence="2">DUF998 domain-containing protein</fullName>
    </submittedName>
</protein>
<evidence type="ECO:0000256" key="1">
    <source>
        <dbReference type="SAM" id="Phobius"/>
    </source>
</evidence>
<dbReference type="Proteomes" id="UP001589610">
    <property type="component" value="Unassembled WGS sequence"/>
</dbReference>
<proteinExistence type="predicted"/>
<feature type="transmembrane region" description="Helical" evidence="1">
    <location>
        <begin position="58"/>
        <end position="79"/>
    </location>
</feature>
<evidence type="ECO:0000313" key="3">
    <source>
        <dbReference type="Proteomes" id="UP001589610"/>
    </source>
</evidence>
<dbReference type="RefSeq" id="WP_344745423.1">
    <property type="nucleotide sequence ID" value="NZ_BAAAWW010000064.1"/>
</dbReference>
<evidence type="ECO:0000313" key="2">
    <source>
        <dbReference type="EMBL" id="MFB9675848.1"/>
    </source>
</evidence>
<sequence>MRTPAKSTPKTPRAALPYLCGAVGGPLFVVAFLVQGAVRPGYDPMRHPVSSLALGPSGWTQVADFVVTGLLMLVFAVGLRRGLRDSGRHSTWGPLLIGLYAIGLVGAGVFPTDPVSGYPPGTPAQGEHTWQGRLHDFPFSLLVFVALTAACFVFARRFAGWGERGWAVYSGISGLVFIGAFVLAGMGFAQTEGFVELGGLFQRISITVGFCWVSALAVHLMRTSQGSAPVRPA</sequence>
<keyword evidence="1" id="KW-1133">Transmembrane helix</keyword>
<dbReference type="InterPro" id="IPR009339">
    <property type="entry name" value="DUF998"/>
</dbReference>
<keyword evidence="1" id="KW-0472">Membrane</keyword>
<keyword evidence="1" id="KW-0812">Transmembrane</keyword>
<organism evidence="2 3">
    <name type="scientific">Streptosporangium vulgare</name>
    <dbReference type="NCBI Taxonomy" id="46190"/>
    <lineage>
        <taxon>Bacteria</taxon>
        <taxon>Bacillati</taxon>
        <taxon>Actinomycetota</taxon>
        <taxon>Actinomycetes</taxon>
        <taxon>Streptosporangiales</taxon>
        <taxon>Streptosporangiaceae</taxon>
        <taxon>Streptosporangium</taxon>
    </lineage>
</organism>
<comment type="caution">
    <text evidence="2">The sequence shown here is derived from an EMBL/GenBank/DDBJ whole genome shotgun (WGS) entry which is preliminary data.</text>
</comment>